<evidence type="ECO:0000256" key="1">
    <source>
        <dbReference type="SAM" id="Coils"/>
    </source>
</evidence>
<keyword evidence="3" id="KW-1185">Reference proteome</keyword>
<gene>
    <name evidence="2" type="ORF">BGI42_06795</name>
</gene>
<feature type="coiled-coil region" evidence="1">
    <location>
        <begin position="159"/>
        <end position="193"/>
    </location>
</feature>
<sequence>MDKKSLLVQCDEVTKNMMDELQQDMIESLSKISKNINDELEEILKPIEKKINILKDEVGEGNEDIEEKIEEINEHMLKISKCVEVISEEHSKLLNSGLNRIAVTLEKLKDRIEDSDKELETKVLEGLDSLGNKIEDVNIESLEDKLAILGVKVVKSSEINKEEIINKIQEINVDEAKEKVSSLEEAIKVNINNSCEAMEKLDSVHEKMLEKYEIMNMINDMETKLNKKMNNIQEEVEWGNKSFFARIFGKRR</sequence>
<reference evidence="3" key="1">
    <citation type="submission" date="2016-09" db="EMBL/GenBank/DDBJ databases">
        <title>Genomics of Clostridium taeniosporum, an organism which forms endospores with ribbon-like appendages.</title>
        <authorList>
            <person name="Walker J.R."/>
        </authorList>
    </citation>
    <scope>NUCLEOTIDE SEQUENCE [LARGE SCALE GENOMIC DNA]</scope>
    <source>
        <strain evidence="3">1/k</strain>
    </source>
</reference>
<dbReference type="SUPFAM" id="SSF58113">
    <property type="entry name" value="Apolipoprotein A-I"/>
    <property type="match status" value="1"/>
</dbReference>
<dbReference type="OrthoDB" id="1908028at2"/>
<proteinExistence type="predicted"/>
<organism evidence="2 3">
    <name type="scientific">Clostridium taeniosporum</name>
    <dbReference type="NCBI Taxonomy" id="394958"/>
    <lineage>
        <taxon>Bacteria</taxon>
        <taxon>Bacillati</taxon>
        <taxon>Bacillota</taxon>
        <taxon>Clostridia</taxon>
        <taxon>Eubacteriales</taxon>
        <taxon>Clostridiaceae</taxon>
        <taxon>Clostridium</taxon>
    </lineage>
</organism>
<dbReference type="RefSeq" id="WP_069679615.1">
    <property type="nucleotide sequence ID" value="NZ_CP017253.2"/>
</dbReference>
<dbReference type="STRING" id="394958.BGI42_06795"/>
<evidence type="ECO:0000313" key="2">
    <source>
        <dbReference type="EMBL" id="AOR23464.1"/>
    </source>
</evidence>
<protein>
    <submittedName>
        <fullName evidence="2">Viral A-type inclusion protein</fullName>
    </submittedName>
</protein>
<feature type="coiled-coil region" evidence="1">
    <location>
        <begin position="98"/>
        <end position="125"/>
    </location>
</feature>
<accession>A0A1D7XJE7</accession>
<feature type="coiled-coil region" evidence="1">
    <location>
        <begin position="37"/>
        <end position="71"/>
    </location>
</feature>
<dbReference type="KEGG" id="ctae:BGI42_06795"/>
<keyword evidence="1" id="KW-0175">Coiled coil</keyword>
<dbReference type="AlphaFoldDB" id="A0A1D7XJE7"/>
<evidence type="ECO:0000313" key="3">
    <source>
        <dbReference type="Proteomes" id="UP000094652"/>
    </source>
</evidence>
<dbReference type="Proteomes" id="UP000094652">
    <property type="component" value="Chromosome"/>
</dbReference>
<name>A0A1D7XJE7_9CLOT</name>
<dbReference type="EMBL" id="CP017253">
    <property type="protein sequence ID" value="AOR23464.1"/>
    <property type="molecule type" value="Genomic_DNA"/>
</dbReference>